<keyword evidence="2 5" id="KW-0812">Transmembrane</keyword>
<dbReference type="Pfam" id="PF03151">
    <property type="entry name" value="TPT"/>
    <property type="match status" value="1"/>
</dbReference>
<keyword evidence="8" id="KW-1185">Reference proteome</keyword>
<dbReference type="SUPFAM" id="SSF103481">
    <property type="entry name" value="Multidrug resistance efflux transporter EmrE"/>
    <property type="match status" value="1"/>
</dbReference>
<feature type="transmembrane region" description="Helical" evidence="5">
    <location>
        <begin position="34"/>
        <end position="54"/>
    </location>
</feature>
<dbReference type="RefSeq" id="XP_003384412.2">
    <property type="nucleotide sequence ID" value="XM_003384364.3"/>
</dbReference>
<feature type="transmembrane region" description="Helical" evidence="5">
    <location>
        <begin position="66"/>
        <end position="90"/>
    </location>
</feature>
<reference evidence="7" key="2">
    <citation type="submission" date="2024-06" db="UniProtKB">
        <authorList>
            <consortium name="EnsemblMetazoa"/>
        </authorList>
    </citation>
    <scope>IDENTIFICATION</scope>
</reference>
<reference evidence="8" key="1">
    <citation type="journal article" date="2010" name="Nature">
        <title>The Amphimedon queenslandica genome and the evolution of animal complexity.</title>
        <authorList>
            <person name="Srivastava M."/>
            <person name="Simakov O."/>
            <person name="Chapman J."/>
            <person name="Fahey B."/>
            <person name="Gauthier M.E."/>
            <person name="Mitros T."/>
            <person name="Richards G.S."/>
            <person name="Conaco C."/>
            <person name="Dacre M."/>
            <person name="Hellsten U."/>
            <person name="Larroux C."/>
            <person name="Putnam N.H."/>
            <person name="Stanke M."/>
            <person name="Adamska M."/>
            <person name="Darling A."/>
            <person name="Degnan S.M."/>
            <person name="Oakley T.H."/>
            <person name="Plachetzki D.C."/>
            <person name="Zhai Y."/>
            <person name="Adamski M."/>
            <person name="Calcino A."/>
            <person name="Cummins S.F."/>
            <person name="Goodstein D.M."/>
            <person name="Harris C."/>
            <person name="Jackson D.J."/>
            <person name="Leys S.P."/>
            <person name="Shu S."/>
            <person name="Woodcroft B.J."/>
            <person name="Vervoort M."/>
            <person name="Kosik K.S."/>
            <person name="Manning G."/>
            <person name="Degnan B.M."/>
            <person name="Rokhsar D.S."/>
        </authorList>
    </citation>
    <scope>NUCLEOTIDE SEQUENCE [LARGE SCALE GENOMIC DNA]</scope>
</reference>
<evidence type="ECO:0000256" key="3">
    <source>
        <dbReference type="ARBA" id="ARBA00022989"/>
    </source>
</evidence>
<evidence type="ECO:0000259" key="6">
    <source>
        <dbReference type="Pfam" id="PF03151"/>
    </source>
</evidence>
<keyword evidence="3 5" id="KW-1133">Transmembrane helix</keyword>
<dbReference type="GeneID" id="100632783"/>
<dbReference type="InterPro" id="IPR004853">
    <property type="entry name" value="Sugar_P_trans_dom"/>
</dbReference>
<dbReference type="InterPro" id="IPR050186">
    <property type="entry name" value="TPT_transporter"/>
</dbReference>
<evidence type="ECO:0000313" key="8">
    <source>
        <dbReference type="Proteomes" id="UP000007879"/>
    </source>
</evidence>
<feature type="domain" description="Sugar phosphate transporter" evidence="6">
    <location>
        <begin position="37"/>
        <end position="315"/>
    </location>
</feature>
<sequence length="361" mass="40205">MIRFTGGVVTWPTTRMKANEGDKMMESSSLVKRYGRIGGVVALYWFVSISLVFMNKHLLSNERLNLNAPIFITLSQCCTAVTVFFILGLLSSKFPHSITFPSFEYYPATVLKMLPLSLVFVGMITFNNLTLKFLGVAFYNVGRSLTTVFNVILSFLVLKQPTSIRVLTCCACIVLGFLLGVNEEDKSAKDFNILGVICGILASLCVALYSILIKRSLPLVDDNIWKLQLYNNVNAVFLLAPLMVLFHELPELRNFEYFDDPLFLSLLLLSGIFGIAIGYVMSLQIKVTTPLTHNVSGTAKACFQTILACIVFKEVKSLKWWACNFMVLGGSSAYTYVKMIEMKEAAEKKPHPQEGGTDVKA</sequence>
<dbReference type="Proteomes" id="UP000007879">
    <property type="component" value="Unassembled WGS sequence"/>
</dbReference>
<comment type="subcellular location">
    <subcellularLocation>
        <location evidence="1">Membrane</location>
        <topology evidence="1">Multi-pass membrane protein</topology>
    </subcellularLocation>
</comment>
<dbReference type="AlphaFoldDB" id="A0AAN0IBB7"/>
<accession>A0AAN0IBB7</accession>
<feature type="transmembrane region" description="Helical" evidence="5">
    <location>
        <begin position="262"/>
        <end position="281"/>
    </location>
</feature>
<feature type="transmembrane region" description="Helical" evidence="5">
    <location>
        <begin position="193"/>
        <end position="213"/>
    </location>
</feature>
<feature type="transmembrane region" description="Helical" evidence="5">
    <location>
        <begin position="164"/>
        <end position="181"/>
    </location>
</feature>
<dbReference type="InterPro" id="IPR037185">
    <property type="entry name" value="EmrE-like"/>
</dbReference>
<feature type="transmembrane region" description="Helical" evidence="5">
    <location>
        <begin position="110"/>
        <end position="129"/>
    </location>
</feature>
<evidence type="ECO:0000256" key="5">
    <source>
        <dbReference type="SAM" id="Phobius"/>
    </source>
</evidence>
<evidence type="ECO:0000313" key="7">
    <source>
        <dbReference type="EnsemblMetazoa" id="XP_003384412.2"/>
    </source>
</evidence>
<evidence type="ECO:0000256" key="2">
    <source>
        <dbReference type="ARBA" id="ARBA00022692"/>
    </source>
</evidence>
<feature type="transmembrane region" description="Helical" evidence="5">
    <location>
        <begin position="136"/>
        <end position="158"/>
    </location>
</feature>
<organism evidence="7 8">
    <name type="scientific">Amphimedon queenslandica</name>
    <name type="common">Sponge</name>
    <dbReference type="NCBI Taxonomy" id="400682"/>
    <lineage>
        <taxon>Eukaryota</taxon>
        <taxon>Metazoa</taxon>
        <taxon>Porifera</taxon>
        <taxon>Demospongiae</taxon>
        <taxon>Heteroscleromorpha</taxon>
        <taxon>Haplosclerida</taxon>
        <taxon>Niphatidae</taxon>
        <taxon>Amphimedon</taxon>
    </lineage>
</organism>
<dbReference type="PANTHER" id="PTHR11132">
    <property type="entry name" value="SOLUTE CARRIER FAMILY 35"/>
    <property type="match status" value="1"/>
</dbReference>
<protein>
    <recommendedName>
        <fullName evidence="6">Sugar phosphate transporter domain-containing protein</fullName>
    </recommendedName>
</protein>
<keyword evidence="4 5" id="KW-0472">Membrane</keyword>
<dbReference type="KEGG" id="aqu:100632783"/>
<evidence type="ECO:0000256" key="1">
    <source>
        <dbReference type="ARBA" id="ARBA00004141"/>
    </source>
</evidence>
<name>A0AAN0IBB7_AMPQE</name>
<feature type="transmembrane region" description="Helical" evidence="5">
    <location>
        <begin position="233"/>
        <end position="250"/>
    </location>
</feature>
<dbReference type="GO" id="GO:0016020">
    <property type="term" value="C:membrane"/>
    <property type="evidence" value="ECO:0007669"/>
    <property type="project" value="UniProtKB-SubCell"/>
</dbReference>
<evidence type="ECO:0000256" key="4">
    <source>
        <dbReference type="ARBA" id="ARBA00023136"/>
    </source>
</evidence>
<dbReference type="EnsemblMetazoa" id="XM_003384364.3">
    <property type="protein sequence ID" value="XP_003384412.2"/>
    <property type="gene ID" value="LOC100632783"/>
</dbReference>
<proteinExistence type="predicted"/>